<dbReference type="Proteomes" id="UP000606786">
    <property type="component" value="Unassembled WGS sequence"/>
</dbReference>
<evidence type="ECO:0000313" key="1">
    <source>
        <dbReference type="EMBL" id="CAD6996404.1"/>
    </source>
</evidence>
<name>A0A811UBZ1_CERCA</name>
<accession>A0A811UBZ1</accession>
<proteinExistence type="predicted"/>
<evidence type="ECO:0000313" key="2">
    <source>
        <dbReference type="Proteomes" id="UP000606786"/>
    </source>
</evidence>
<dbReference type="AlphaFoldDB" id="A0A811UBZ1"/>
<reference evidence="1" key="1">
    <citation type="submission" date="2020-11" db="EMBL/GenBank/DDBJ databases">
        <authorList>
            <person name="Whitehead M."/>
        </authorList>
    </citation>
    <scope>NUCLEOTIDE SEQUENCE</scope>
    <source>
        <strain evidence="1">EGII</strain>
    </source>
</reference>
<protein>
    <submittedName>
        <fullName evidence="1">(Mediterranean fruit fly) hypothetical protein</fullName>
    </submittedName>
</protein>
<sequence length="94" mass="10562">MSIYPYAAGKRRLLAIFVRRAPSVSIYTRCVAAAQPVASRAVREEVVLRVREEKISKYTYIHTCLSSAVSGSVKQLTIVYVGWFVLQKKVKVKA</sequence>
<dbReference type="EMBL" id="CAJHJT010000001">
    <property type="protein sequence ID" value="CAD6996404.1"/>
    <property type="molecule type" value="Genomic_DNA"/>
</dbReference>
<keyword evidence="2" id="KW-1185">Reference proteome</keyword>
<organism evidence="1 2">
    <name type="scientific">Ceratitis capitata</name>
    <name type="common">Mediterranean fruit fly</name>
    <name type="synonym">Tephritis capitata</name>
    <dbReference type="NCBI Taxonomy" id="7213"/>
    <lineage>
        <taxon>Eukaryota</taxon>
        <taxon>Metazoa</taxon>
        <taxon>Ecdysozoa</taxon>
        <taxon>Arthropoda</taxon>
        <taxon>Hexapoda</taxon>
        <taxon>Insecta</taxon>
        <taxon>Pterygota</taxon>
        <taxon>Neoptera</taxon>
        <taxon>Endopterygota</taxon>
        <taxon>Diptera</taxon>
        <taxon>Brachycera</taxon>
        <taxon>Muscomorpha</taxon>
        <taxon>Tephritoidea</taxon>
        <taxon>Tephritidae</taxon>
        <taxon>Ceratitis</taxon>
        <taxon>Ceratitis</taxon>
    </lineage>
</organism>
<gene>
    <name evidence="1" type="ORF">CCAP1982_LOCUS5078</name>
</gene>
<comment type="caution">
    <text evidence="1">The sequence shown here is derived from an EMBL/GenBank/DDBJ whole genome shotgun (WGS) entry which is preliminary data.</text>
</comment>